<name>A0A7X0SQI1_9BACL</name>
<gene>
    <name evidence="5" type="ORF">H7C18_25470</name>
</gene>
<evidence type="ECO:0000256" key="1">
    <source>
        <dbReference type="ARBA" id="ARBA00006964"/>
    </source>
</evidence>
<dbReference type="Gene3D" id="3.40.1390.30">
    <property type="entry name" value="NIF3 (NGG1p interacting factor 3)-like"/>
    <property type="match status" value="2"/>
</dbReference>
<dbReference type="SUPFAM" id="SSF102705">
    <property type="entry name" value="NIF3 (NGG1p interacting factor 3)-like"/>
    <property type="match status" value="1"/>
</dbReference>
<keyword evidence="6" id="KW-1185">Reference proteome</keyword>
<dbReference type="GO" id="GO:0005737">
    <property type="term" value="C:cytoplasm"/>
    <property type="evidence" value="ECO:0007669"/>
    <property type="project" value="TreeGrafter"/>
</dbReference>
<keyword evidence="3 4" id="KW-0479">Metal-binding</keyword>
<evidence type="ECO:0000313" key="6">
    <source>
        <dbReference type="Proteomes" id="UP000564644"/>
    </source>
</evidence>
<dbReference type="InterPro" id="IPR002678">
    <property type="entry name" value="DUF34/NIF3"/>
</dbReference>
<evidence type="ECO:0000256" key="2">
    <source>
        <dbReference type="ARBA" id="ARBA00022112"/>
    </source>
</evidence>
<evidence type="ECO:0000256" key="3">
    <source>
        <dbReference type="ARBA" id="ARBA00022723"/>
    </source>
</evidence>
<reference evidence="5 6" key="1">
    <citation type="submission" date="2020-08" db="EMBL/GenBank/DDBJ databases">
        <title>Cohnella phylogeny.</title>
        <authorList>
            <person name="Dunlap C."/>
        </authorList>
    </citation>
    <scope>NUCLEOTIDE SEQUENCE [LARGE SCALE GENOMIC DNA]</scope>
    <source>
        <strain evidence="5 6">CBP 2801</strain>
    </source>
</reference>
<feature type="binding site" evidence="4">
    <location>
        <position position="227"/>
    </location>
    <ligand>
        <name>a divalent metal cation</name>
        <dbReference type="ChEBI" id="CHEBI:60240"/>
        <label>1</label>
    </ligand>
</feature>
<protein>
    <recommendedName>
        <fullName evidence="2">GTP cyclohydrolase 1 type 2 homolog</fullName>
    </recommendedName>
</protein>
<comment type="caution">
    <text evidence="5">The sequence shown here is derived from an EMBL/GenBank/DDBJ whole genome shotgun (WGS) entry which is preliminary data.</text>
</comment>
<dbReference type="EMBL" id="JACJVO010000032">
    <property type="protein sequence ID" value="MBB6734277.1"/>
    <property type="molecule type" value="Genomic_DNA"/>
</dbReference>
<accession>A0A7X0SQI1</accession>
<dbReference type="InterPro" id="IPR036069">
    <property type="entry name" value="DUF34/NIF3_sf"/>
</dbReference>
<feature type="binding site" evidence="4">
    <location>
        <position position="231"/>
    </location>
    <ligand>
        <name>a divalent metal cation</name>
        <dbReference type="ChEBI" id="CHEBI:60240"/>
        <label>1</label>
    </ligand>
</feature>
<feature type="binding site" evidence="4">
    <location>
        <position position="63"/>
    </location>
    <ligand>
        <name>a divalent metal cation</name>
        <dbReference type="ChEBI" id="CHEBI:60240"/>
        <label>1</label>
    </ligand>
</feature>
<organism evidence="5 6">
    <name type="scientific">Cohnella zeiphila</name>
    <dbReference type="NCBI Taxonomy" id="2761120"/>
    <lineage>
        <taxon>Bacteria</taxon>
        <taxon>Bacillati</taxon>
        <taxon>Bacillota</taxon>
        <taxon>Bacilli</taxon>
        <taxon>Bacillales</taxon>
        <taxon>Paenibacillaceae</taxon>
        <taxon>Cohnella</taxon>
    </lineage>
</organism>
<dbReference type="PANTHER" id="PTHR13799">
    <property type="entry name" value="NGG1 INTERACTING FACTOR 3"/>
    <property type="match status" value="1"/>
</dbReference>
<dbReference type="AlphaFoldDB" id="A0A7X0SQI1"/>
<dbReference type="Pfam" id="PF01784">
    <property type="entry name" value="DUF34_NIF3"/>
    <property type="match status" value="1"/>
</dbReference>
<evidence type="ECO:0000256" key="4">
    <source>
        <dbReference type="PIRSR" id="PIRSR602678-1"/>
    </source>
</evidence>
<comment type="similarity">
    <text evidence="1">Belongs to the GTP cyclohydrolase I type 2/NIF3 family.</text>
</comment>
<dbReference type="GO" id="GO:0046872">
    <property type="term" value="F:metal ion binding"/>
    <property type="evidence" value="ECO:0007669"/>
    <property type="project" value="UniProtKB-KW"/>
</dbReference>
<evidence type="ECO:0000313" key="5">
    <source>
        <dbReference type="EMBL" id="MBB6734277.1"/>
    </source>
</evidence>
<dbReference type="RefSeq" id="WP_185131915.1">
    <property type="nucleotide sequence ID" value="NZ_JACJVO010000032.1"/>
</dbReference>
<dbReference type="Proteomes" id="UP000564644">
    <property type="component" value="Unassembled WGS sequence"/>
</dbReference>
<sequence length="263" mass="28651">MGVTVRQVIDSLIGEVELPERTVDTLKIGDPNAEVAGIAVAFMPTQEAVERAIESGANLLIAHEGVFFSHHDGAQPEGDPVLKRKKRTIEAAGLALFRLHDTVRRYRPDLVTEGLIRQLGWEDYVYGRRPEAALAALPPMTLERMAASIKEKLGIPYVRVIGDPAQICAKVGLTVGYRGSAGIAIPLLSRDDADVVLIGEGPEWETPEYVRDAIAQGRRKALLVLGHAESEEPGMRLVASRLRESFPALPVRNLEAGPLFRAV</sequence>
<dbReference type="PANTHER" id="PTHR13799:SF14">
    <property type="entry name" value="GTP CYCLOHYDROLASE 1 TYPE 2 HOMOLOG"/>
    <property type="match status" value="1"/>
</dbReference>
<proteinExistence type="inferred from homology"/>